<dbReference type="Gene3D" id="2.60.40.1090">
    <property type="entry name" value="Fimbrial-type adhesion domain"/>
    <property type="match status" value="1"/>
</dbReference>
<keyword evidence="4" id="KW-0281">Fimbrium</keyword>
<dbReference type="Pfam" id="PF22003">
    <property type="entry name" value="MrkDrd"/>
    <property type="match status" value="1"/>
</dbReference>
<dbReference type="InterPro" id="IPR050263">
    <property type="entry name" value="Bact_Fimbrial_Adh_Pro"/>
</dbReference>
<feature type="chain" id="PRO_5019823177" evidence="5">
    <location>
        <begin position="21"/>
        <end position="312"/>
    </location>
</feature>
<dbReference type="AlphaFoldDB" id="A0A455VMC4"/>
<proteinExistence type="inferred from homology"/>
<dbReference type="InterPro" id="IPR008966">
    <property type="entry name" value="Adhesion_dom_sf"/>
</dbReference>
<keyword evidence="3 5" id="KW-0732">Signal</keyword>
<comment type="similarity">
    <text evidence="2">Belongs to the fimbrial protein family.</text>
</comment>
<name>A0A455VMC4_ENTAS</name>
<dbReference type="Gene3D" id="2.60.40.3310">
    <property type="match status" value="1"/>
</dbReference>
<feature type="signal peptide" evidence="5">
    <location>
        <begin position="1"/>
        <end position="20"/>
    </location>
</feature>
<evidence type="ECO:0000256" key="3">
    <source>
        <dbReference type="ARBA" id="ARBA00022729"/>
    </source>
</evidence>
<dbReference type="GO" id="GO:0009289">
    <property type="term" value="C:pilus"/>
    <property type="evidence" value="ECO:0007669"/>
    <property type="project" value="UniProtKB-SubCell"/>
</dbReference>
<evidence type="ECO:0000259" key="7">
    <source>
        <dbReference type="Pfam" id="PF22003"/>
    </source>
</evidence>
<dbReference type="InterPro" id="IPR054160">
    <property type="entry name" value="MrkD_recept-bd"/>
</dbReference>
<dbReference type="InterPro" id="IPR000259">
    <property type="entry name" value="Adhesion_dom_fimbrial"/>
</dbReference>
<dbReference type="EMBL" id="AP019533">
    <property type="protein sequence ID" value="BBI94502.1"/>
    <property type="molecule type" value="Genomic_DNA"/>
</dbReference>
<evidence type="ECO:0000313" key="8">
    <source>
        <dbReference type="EMBL" id="BBI94502.1"/>
    </source>
</evidence>
<dbReference type="PANTHER" id="PTHR33420:SF3">
    <property type="entry name" value="FIMBRIAL SUBUNIT ELFA"/>
    <property type="match status" value="1"/>
</dbReference>
<feature type="domain" description="MrkD-like receptor binding" evidence="7">
    <location>
        <begin position="35"/>
        <end position="147"/>
    </location>
</feature>
<protein>
    <submittedName>
        <fullName evidence="8">Fimbrial protein</fullName>
    </submittedName>
</protein>
<accession>A0A455VMC4</accession>
<organism evidence="8">
    <name type="scientific">Enterobacter asburiae</name>
    <dbReference type="NCBI Taxonomy" id="61645"/>
    <lineage>
        <taxon>Bacteria</taxon>
        <taxon>Pseudomonadati</taxon>
        <taxon>Pseudomonadota</taxon>
        <taxon>Gammaproteobacteria</taxon>
        <taxon>Enterobacterales</taxon>
        <taxon>Enterobacteriaceae</taxon>
        <taxon>Enterobacter</taxon>
        <taxon>Enterobacter cloacae complex</taxon>
    </lineage>
</organism>
<dbReference type="Pfam" id="PF00419">
    <property type="entry name" value="Fimbrial"/>
    <property type="match status" value="1"/>
</dbReference>
<evidence type="ECO:0000256" key="4">
    <source>
        <dbReference type="ARBA" id="ARBA00023263"/>
    </source>
</evidence>
<evidence type="ECO:0000256" key="1">
    <source>
        <dbReference type="ARBA" id="ARBA00004561"/>
    </source>
</evidence>
<gene>
    <name evidence="8" type="ORF">MRY18106EAS_10340</name>
</gene>
<dbReference type="GO" id="GO:0043709">
    <property type="term" value="P:cell adhesion involved in single-species biofilm formation"/>
    <property type="evidence" value="ECO:0007669"/>
    <property type="project" value="TreeGrafter"/>
</dbReference>
<sequence>MFKHFILLIFILLFSNVVNAACSFAEGGLTQASASIGDVEVQRDTPVGTVLKTVTVNFPYVGVACDDGTEGRFVVKTFTTPSALDKVFDTNIPGIGIRQSVYYGTAPFETYSNNSTYMRIEWVKIELVKTGTAAVSGYLTQGPIFDWSIGDGEGAAATFPVVRINLVSGYIGTKACSIQSGGTLSFPIGNVPAEQFRQIGTVSNETVKADLSLSCNNNTNVNVTLNGEQNPETSDASVLALSGQGSESVAKGIGVQLLYNGAPLKLNEMLKFETTESNAIVTYPLTARYIQTEDKIKAGSANATATLNLTYQ</sequence>
<evidence type="ECO:0000256" key="2">
    <source>
        <dbReference type="ARBA" id="ARBA00006671"/>
    </source>
</evidence>
<reference evidence="8" key="1">
    <citation type="submission" date="2019-03" db="EMBL/GenBank/DDBJ databases">
        <title>Complete genome sequences of Enterobacter asburiae str. MRY18-106 isolated from a patient in Japan.</title>
        <authorList>
            <person name="Sekizuka T."/>
            <person name="Matsui M."/>
            <person name="Takara T."/>
            <person name="Uechi A."/>
            <person name="Harakuni M."/>
            <person name="Kimura T."/>
            <person name="Suzuki S."/>
            <person name="Kuroda M."/>
        </authorList>
    </citation>
    <scope>NUCLEOTIDE SEQUENCE</scope>
    <source>
        <strain evidence="8">MRY18-106</strain>
    </source>
</reference>
<dbReference type="PANTHER" id="PTHR33420">
    <property type="entry name" value="FIMBRIAL SUBUNIT ELFA-RELATED"/>
    <property type="match status" value="1"/>
</dbReference>
<evidence type="ECO:0000256" key="5">
    <source>
        <dbReference type="SAM" id="SignalP"/>
    </source>
</evidence>
<dbReference type="SUPFAM" id="SSF49401">
    <property type="entry name" value="Bacterial adhesins"/>
    <property type="match status" value="1"/>
</dbReference>
<comment type="subcellular location">
    <subcellularLocation>
        <location evidence="1">Fimbrium</location>
    </subcellularLocation>
</comment>
<feature type="domain" description="Fimbrial-type adhesion" evidence="6">
    <location>
        <begin position="168"/>
        <end position="312"/>
    </location>
</feature>
<dbReference type="InterPro" id="IPR036937">
    <property type="entry name" value="Adhesion_dom_fimbrial_sf"/>
</dbReference>
<evidence type="ECO:0000259" key="6">
    <source>
        <dbReference type="Pfam" id="PF00419"/>
    </source>
</evidence>